<organism evidence="3 4">
    <name type="scientific">Electrophorus voltai</name>
    <dbReference type="NCBI Taxonomy" id="2609070"/>
    <lineage>
        <taxon>Eukaryota</taxon>
        <taxon>Metazoa</taxon>
        <taxon>Chordata</taxon>
        <taxon>Craniata</taxon>
        <taxon>Vertebrata</taxon>
        <taxon>Euteleostomi</taxon>
        <taxon>Actinopterygii</taxon>
        <taxon>Neopterygii</taxon>
        <taxon>Teleostei</taxon>
        <taxon>Ostariophysi</taxon>
        <taxon>Gymnotiformes</taxon>
        <taxon>Gymnotoidei</taxon>
        <taxon>Gymnotidae</taxon>
        <taxon>Electrophorus</taxon>
    </lineage>
</organism>
<feature type="compositionally biased region" description="Basic residues" evidence="1">
    <location>
        <begin position="33"/>
        <end position="49"/>
    </location>
</feature>
<sequence length="265" mass="30929">MPKQIYSKILPADILWTRPCILLSLQRNTDHQRRPRKKNKRKKQGKKAHNCSSPALTGKNSILLGMLCTDCTASSSSTIIVKFADGTVVMGLTSDNDEMAYLEEIKYLENWCQGNNLLLNISKTKELIVDCSKQQEQHYQTLRINETVVERVESFRYLGVHISQVLSWSHHTISLAKKARQRLYHLRRLRDFRLPSKTIYYKRCQTKTRRIVKDPIHPNDRLFSLLRSGKCFRSLKTNTERLKRSFFPQATRALNQFTVNPWSGY</sequence>
<dbReference type="Pfam" id="PF09004">
    <property type="entry name" value="ALKBH8_N"/>
    <property type="match status" value="1"/>
</dbReference>
<feature type="domain" description="Alkylated DNA repair protein AlkB homologue 8 N-terminal" evidence="2">
    <location>
        <begin position="168"/>
        <end position="197"/>
    </location>
</feature>
<feature type="region of interest" description="Disordered" evidence="1">
    <location>
        <begin position="28"/>
        <end position="53"/>
    </location>
</feature>
<comment type="caution">
    <text evidence="3">The sequence shown here is derived from an EMBL/GenBank/DDBJ whole genome shotgun (WGS) entry which is preliminary data.</text>
</comment>
<dbReference type="EMBL" id="JAROKS010000015">
    <property type="protein sequence ID" value="KAK1795644.1"/>
    <property type="molecule type" value="Genomic_DNA"/>
</dbReference>
<protein>
    <recommendedName>
        <fullName evidence="2">Alkylated DNA repair protein AlkB homologue 8 N-terminal domain-containing protein</fullName>
    </recommendedName>
</protein>
<evidence type="ECO:0000256" key="1">
    <source>
        <dbReference type="SAM" id="MobiDB-lite"/>
    </source>
</evidence>
<keyword evidence="4" id="KW-1185">Reference proteome</keyword>
<dbReference type="GO" id="GO:0008168">
    <property type="term" value="F:methyltransferase activity"/>
    <property type="evidence" value="ECO:0007669"/>
    <property type="project" value="InterPro"/>
</dbReference>
<dbReference type="Proteomes" id="UP001239994">
    <property type="component" value="Unassembled WGS sequence"/>
</dbReference>
<evidence type="ECO:0000313" key="3">
    <source>
        <dbReference type="EMBL" id="KAK1795644.1"/>
    </source>
</evidence>
<gene>
    <name evidence="3" type="ORF">P4O66_001135</name>
</gene>
<dbReference type="AlphaFoldDB" id="A0AAD8ZAE2"/>
<dbReference type="PANTHER" id="PTHR33332">
    <property type="entry name" value="REVERSE TRANSCRIPTASE DOMAIN-CONTAINING PROTEIN"/>
    <property type="match status" value="1"/>
</dbReference>
<accession>A0AAD8ZAE2</accession>
<name>A0AAD8ZAE2_9TELE</name>
<proteinExistence type="predicted"/>
<evidence type="ECO:0000313" key="4">
    <source>
        <dbReference type="Proteomes" id="UP001239994"/>
    </source>
</evidence>
<evidence type="ECO:0000259" key="2">
    <source>
        <dbReference type="Pfam" id="PF09004"/>
    </source>
</evidence>
<dbReference type="GO" id="GO:0016706">
    <property type="term" value="F:2-oxoglutarate-dependent dioxygenase activity"/>
    <property type="evidence" value="ECO:0007669"/>
    <property type="project" value="InterPro"/>
</dbReference>
<reference evidence="3" key="1">
    <citation type="submission" date="2023-03" db="EMBL/GenBank/DDBJ databases">
        <title>Electrophorus voltai genome.</title>
        <authorList>
            <person name="Bian C."/>
        </authorList>
    </citation>
    <scope>NUCLEOTIDE SEQUENCE</scope>
    <source>
        <strain evidence="3">CB-2022</strain>
        <tissue evidence="3">Muscle</tissue>
    </source>
</reference>
<dbReference type="InterPro" id="IPR015095">
    <property type="entry name" value="AlkB_hom8_N"/>
</dbReference>